<dbReference type="GO" id="GO:0016746">
    <property type="term" value="F:acyltransferase activity"/>
    <property type="evidence" value="ECO:0007669"/>
    <property type="project" value="UniProtKB-KW"/>
</dbReference>
<dbReference type="InterPro" id="IPR051321">
    <property type="entry name" value="PHA/PHB_synthase"/>
</dbReference>
<keyword evidence="4" id="KW-0583">PHB biosynthesis</keyword>
<dbReference type="Gene3D" id="3.40.50.1820">
    <property type="entry name" value="alpha/beta hydrolase"/>
    <property type="match status" value="1"/>
</dbReference>
<dbReference type="AlphaFoldDB" id="A0A0L6Z5A2"/>
<keyword evidence="3 9" id="KW-0808">Transferase</keyword>
<dbReference type="PANTHER" id="PTHR36837">
    <property type="entry name" value="POLY(3-HYDROXYALKANOATE) POLYMERASE SUBUNIT PHAC"/>
    <property type="match status" value="1"/>
</dbReference>
<evidence type="ECO:0000256" key="1">
    <source>
        <dbReference type="ARBA" id="ARBA00004683"/>
    </source>
</evidence>
<evidence type="ECO:0000259" key="8">
    <source>
        <dbReference type="Pfam" id="PF00561"/>
    </source>
</evidence>
<evidence type="ECO:0000313" key="9">
    <source>
        <dbReference type="EMBL" id="KOA18136.1"/>
    </source>
</evidence>
<dbReference type="RefSeq" id="WP_074783018.1">
    <property type="nucleotide sequence ID" value="NZ_LHUR01000046.1"/>
</dbReference>
<protein>
    <recommendedName>
        <fullName evidence="2">Poly(3-hydroxyalkanoate) polymerase subunit PhaC</fullName>
    </recommendedName>
    <alternativeName>
        <fullName evidence="6">PHB synthase subunit PhaC</fullName>
    </alternativeName>
</protein>
<name>A0A0L6Z5A2_9CLOT</name>
<dbReference type="SUPFAM" id="SSF53474">
    <property type="entry name" value="alpha/beta-Hydrolases"/>
    <property type="match status" value="1"/>
</dbReference>
<evidence type="ECO:0000256" key="6">
    <source>
        <dbReference type="ARBA" id="ARBA00033356"/>
    </source>
</evidence>
<evidence type="ECO:0000313" key="10">
    <source>
        <dbReference type="Proteomes" id="UP000037043"/>
    </source>
</evidence>
<proteinExistence type="predicted"/>
<dbReference type="PATRIC" id="fig|1121318.3.peg.3510"/>
<dbReference type="InterPro" id="IPR010125">
    <property type="entry name" value="PHA_synth_III_C"/>
</dbReference>
<dbReference type="Proteomes" id="UP000037043">
    <property type="component" value="Unassembled WGS sequence"/>
</dbReference>
<dbReference type="InterPro" id="IPR000073">
    <property type="entry name" value="AB_hydrolase_1"/>
</dbReference>
<dbReference type="InterPro" id="IPR029058">
    <property type="entry name" value="AB_hydrolase_fold"/>
</dbReference>
<keyword evidence="5 9" id="KW-0012">Acyltransferase</keyword>
<organism evidence="9 10">
    <name type="scientific">Clostridium homopropionicum DSM 5847</name>
    <dbReference type="NCBI Taxonomy" id="1121318"/>
    <lineage>
        <taxon>Bacteria</taxon>
        <taxon>Bacillati</taxon>
        <taxon>Bacillota</taxon>
        <taxon>Clostridia</taxon>
        <taxon>Eubacteriales</taxon>
        <taxon>Clostridiaceae</taxon>
        <taxon>Clostridium</taxon>
    </lineage>
</organism>
<comment type="pathway">
    <text evidence="1">Biopolymer metabolism; poly-(R)-3-hydroxybutanoate biosynthesis.</text>
</comment>
<feature type="domain" description="AB hydrolase-1" evidence="8">
    <location>
        <begin position="84"/>
        <end position="334"/>
    </location>
</feature>
<gene>
    <name evidence="9" type="primary">phbC_4</name>
    <name evidence="9" type="ORF">CLHOM_35110</name>
</gene>
<dbReference type="UniPathway" id="UPA00917"/>
<evidence type="ECO:0000256" key="2">
    <source>
        <dbReference type="ARBA" id="ARBA00019065"/>
    </source>
</evidence>
<dbReference type="GO" id="GO:0042619">
    <property type="term" value="P:poly-hydroxybutyrate biosynthetic process"/>
    <property type="evidence" value="ECO:0007669"/>
    <property type="project" value="UniProtKB-KW"/>
</dbReference>
<sequence length="377" mass="42889">MFPLISGLQKSIDETLELNKKLIQGFSNMTSIKEIDIGTTPKELVYEEDKIKLYHYTPMVKNPHSIPVLVTYALVNKQYVLDLHEDRSIVKNWLETGLDVYMIDWGYPDHIDKFLTMEDYVDDYINNSVDFIRKQHNLDKINLLGICQGATLATIYTALYPEKIKNFVSLVMPFDFSTDDGLLFSWSKSMDIDSMINSFSGLVPGDVMNNGFNMLKPFQLSVDKYLDFIDKLDDKEAILDFLRMEQWIYDSPDQAGPMLSKFINDLYKENKLINNQLELGGRTVNLKNIDMPVLCILAQKDHLVAPASTRPFINHIASIDKTLLEFPVGHIGMFVSSKAQKEVAPAISNWLKERGDKGSSKQAKPAAKKSASEPKEN</sequence>
<dbReference type="Pfam" id="PF00561">
    <property type="entry name" value="Abhydrolase_1"/>
    <property type="match status" value="1"/>
</dbReference>
<feature type="compositionally biased region" description="Low complexity" evidence="7">
    <location>
        <begin position="360"/>
        <end position="369"/>
    </location>
</feature>
<dbReference type="EMBL" id="LHUR01000046">
    <property type="protein sequence ID" value="KOA18136.1"/>
    <property type="molecule type" value="Genomic_DNA"/>
</dbReference>
<evidence type="ECO:0000256" key="5">
    <source>
        <dbReference type="ARBA" id="ARBA00023315"/>
    </source>
</evidence>
<evidence type="ECO:0000256" key="4">
    <source>
        <dbReference type="ARBA" id="ARBA00022752"/>
    </source>
</evidence>
<evidence type="ECO:0000256" key="3">
    <source>
        <dbReference type="ARBA" id="ARBA00022679"/>
    </source>
</evidence>
<feature type="region of interest" description="Disordered" evidence="7">
    <location>
        <begin position="350"/>
        <end position="377"/>
    </location>
</feature>
<keyword evidence="10" id="KW-1185">Reference proteome</keyword>
<evidence type="ECO:0000256" key="7">
    <source>
        <dbReference type="SAM" id="MobiDB-lite"/>
    </source>
</evidence>
<dbReference type="PANTHER" id="PTHR36837:SF2">
    <property type="entry name" value="POLY(3-HYDROXYALKANOATE) POLYMERASE SUBUNIT PHAC"/>
    <property type="match status" value="1"/>
</dbReference>
<dbReference type="STRING" id="36844.SAMN04488501_1289"/>
<accession>A0A0L6Z5A2</accession>
<comment type="caution">
    <text evidence="9">The sequence shown here is derived from an EMBL/GenBank/DDBJ whole genome shotgun (WGS) entry which is preliminary data.</text>
</comment>
<dbReference type="NCBIfam" id="TIGR01836">
    <property type="entry name" value="PHA_synth_III_C"/>
    <property type="match status" value="1"/>
</dbReference>
<reference evidence="10" key="1">
    <citation type="submission" date="2015-08" db="EMBL/GenBank/DDBJ databases">
        <title>Genome sequence of the strict anaerobe Clostridium homopropionicum LuHBu1 (DSM 5847T).</title>
        <authorList>
            <person name="Poehlein A."/>
            <person name="Beck M."/>
            <person name="Schiel-Bengelsdorf B."/>
            <person name="Bengelsdorf F.R."/>
            <person name="Daniel R."/>
            <person name="Duerre P."/>
        </authorList>
    </citation>
    <scope>NUCLEOTIDE SEQUENCE [LARGE SCALE GENOMIC DNA]</scope>
    <source>
        <strain evidence="10">DSM 5847</strain>
    </source>
</reference>